<proteinExistence type="predicted"/>
<feature type="domain" description="Cupin type-2" evidence="3">
    <location>
        <begin position="62"/>
        <end position="130"/>
    </location>
</feature>
<protein>
    <submittedName>
        <fullName evidence="4">Cupin domain-containing protein</fullName>
    </submittedName>
</protein>
<dbReference type="EMBL" id="JAEKNR010000087">
    <property type="protein sequence ID" value="MBJ7597985.1"/>
    <property type="molecule type" value="Genomic_DNA"/>
</dbReference>
<evidence type="ECO:0000313" key="5">
    <source>
        <dbReference type="Proteomes" id="UP000612893"/>
    </source>
</evidence>
<feature type="region of interest" description="Disordered" evidence="1">
    <location>
        <begin position="139"/>
        <end position="163"/>
    </location>
</feature>
<dbReference type="InterPro" id="IPR011051">
    <property type="entry name" value="RmlC_Cupin_sf"/>
</dbReference>
<dbReference type="Proteomes" id="UP000612893">
    <property type="component" value="Unassembled WGS sequence"/>
</dbReference>
<dbReference type="AlphaFoldDB" id="A0A934K3W9"/>
<sequence length="163" mass="16873">MRLAVMTLVFAGLIVAVNAVPAAATPPAPVFTSTELGRGTYQSKGSLRFEKGLDVVVSKITQTPGADSGWHSHPGGAIGIVQQGQITLIRSRGSHCRSTVYTQGQSVIERPGEVVIAKNSGTVDVVLYVTFPGVPVGGSPRIDQAAPTCTGSDDQGDQGNQDD</sequence>
<dbReference type="Pfam" id="PF07883">
    <property type="entry name" value="Cupin_2"/>
    <property type="match status" value="1"/>
</dbReference>
<evidence type="ECO:0000313" key="4">
    <source>
        <dbReference type="EMBL" id="MBJ7597985.1"/>
    </source>
</evidence>
<dbReference type="InterPro" id="IPR013096">
    <property type="entry name" value="Cupin_2"/>
</dbReference>
<evidence type="ECO:0000256" key="2">
    <source>
        <dbReference type="SAM" id="SignalP"/>
    </source>
</evidence>
<dbReference type="InterPro" id="IPR014710">
    <property type="entry name" value="RmlC-like_jellyroll"/>
</dbReference>
<dbReference type="SUPFAM" id="SSF51182">
    <property type="entry name" value="RmlC-like cupins"/>
    <property type="match status" value="1"/>
</dbReference>
<organism evidence="4 5">
    <name type="scientific">Candidatus Nephthysia bennettiae</name>
    <dbReference type="NCBI Taxonomy" id="3127016"/>
    <lineage>
        <taxon>Bacteria</taxon>
        <taxon>Bacillati</taxon>
        <taxon>Candidatus Dormiibacterota</taxon>
        <taxon>Candidatus Dormibacteria</taxon>
        <taxon>Candidatus Dormibacterales</taxon>
        <taxon>Candidatus Dormibacteraceae</taxon>
        <taxon>Candidatus Nephthysia</taxon>
    </lineage>
</organism>
<gene>
    <name evidence="4" type="ORF">JF922_07845</name>
</gene>
<keyword evidence="2" id="KW-0732">Signal</keyword>
<feature type="signal peptide" evidence="2">
    <location>
        <begin position="1"/>
        <end position="22"/>
    </location>
</feature>
<keyword evidence="5" id="KW-1185">Reference proteome</keyword>
<comment type="caution">
    <text evidence="4">The sequence shown here is derived from an EMBL/GenBank/DDBJ whole genome shotgun (WGS) entry which is preliminary data.</text>
</comment>
<evidence type="ECO:0000256" key="1">
    <source>
        <dbReference type="SAM" id="MobiDB-lite"/>
    </source>
</evidence>
<dbReference type="Gene3D" id="2.60.120.10">
    <property type="entry name" value="Jelly Rolls"/>
    <property type="match status" value="1"/>
</dbReference>
<feature type="compositionally biased region" description="Acidic residues" evidence="1">
    <location>
        <begin position="154"/>
        <end position="163"/>
    </location>
</feature>
<reference evidence="4" key="1">
    <citation type="submission" date="2020-10" db="EMBL/GenBank/DDBJ databases">
        <title>Ca. Dormibacterota MAGs.</title>
        <authorList>
            <person name="Montgomery K."/>
        </authorList>
    </citation>
    <scope>NUCLEOTIDE SEQUENCE [LARGE SCALE GENOMIC DNA]</scope>
    <source>
        <strain evidence="4">SC8812_S17_10</strain>
    </source>
</reference>
<feature type="chain" id="PRO_5037036587" evidence="2">
    <location>
        <begin position="23"/>
        <end position="163"/>
    </location>
</feature>
<name>A0A934K3W9_9BACT</name>
<accession>A0A934K3W9</accession>
<evidence type="ECO:0000259" key="3">
    <source>
        <dbReference type="Pfam" id="PF07883"/>
    </source>
</evidence>